<dbReference type="AlphaFoldDB" id="A0A6M3LTC9"/>
<name>A0A6M3LTC9_9ZZZZ</name>
<dbReference type="PROSITE" id="PS50195">
    <property type="entry name" value="PX"/>
    <property type="match status" value="1"/>
</dbReference>
<accession>A0A6M3LTC9</accession>
<evidence type="ECO:0000313" key="3">
    <source>
        <dbReference type="EMBL" id="QJB02718.1"/>
    </source>
</evidence>
<dbReference type="GO" id="GO:0035091">
    <property type="term" value="F:phosphatidylinositol binding"/>
    <property type="evidence" value="ECO:0007669"/>
    <property type="project" value="InterPro"/>
</dbReference>
<evidence type="ECO:0000313" key="4">
    <source>
        <dbReference type="EMBL" id="QJI03138.1"/>
    </source>
</evidence>
<sequence length="88" mass="10087">MNKMTFKSTIYAVTVRKTEGKEKQNEVTLIQEFDDFVEFYIGLTDFERVMAIPQKVSVGSSGLMIGDVNAGQIWERAYKLSKDIKESR</sequence>
<dbReference type="EMBL" id="MT143803">
    <property type="protein sequence ID" value="QJB02718.1"/>
    <property type="molecule type" value="Genomic_DNA"/>
</dbReference>
<evidence type="ECO:0000259" key="1">
    <source>
        <dbReference type="PROSITE" id="PS50195"/>
    </source>
</evidence>
<evidence type="ECO:0000313" key="2">
    <source>
        <dbReference type="EMBL" id="QJA98577.1"/>
    </source>
</evidence>
<feature type="domain" description="PX" evidence="1">
    <location>
        <begin position="1"/>
        <end position="88"/>
    </location>
</feature>
<reference evidence="2" key="1">
    <citation type="submission" date="2020-03" db="EMBL/GenBank/DDBJ databases">
        <title>The deep terrestrial virosphere.</title>
        <authorList>
            <person name="Holmfeldt K."/>
            <person name="Nilsson E."/>
            <person name="Simone D."/>
            <person name="Lopez-Fernandez M."/>
            <person name="Wu X."/>
            <person name="de Brujin I."/>
            <person name="Lundin D."/>
            <person name="Andersson A."/>
            <person name="Bertilsson S."/>
            <person name="Dopson M."/>
        </authorList>
    </citation>
    <scope>NUCLEOTIDE SEQUENCE</scope>
    <source>
        <strain evidence="2">MM171A01700</strain>
        <strain evidence="3">MM171B01089</strain>
        <strain evidence="4">TM448B04118</strain>
    </source>
</reference>
<gene>
    <name evidence="2" type="ORF">MM171A01700_0012</name>
    <name evidence="3" type="ORF">MM171B01089_0003</name>
    <name evidence="4" type="ORF">TM448B04118_0007</name>
</gene>
<dbReference type="EMBL" id="MT145061">
    <property type="protein sequence ID" value="QJI03138.1"/>
    <property type="molecule type" value="Genomic_DNA"/>
</dbReference>
<proteinExistence type="predicted"/>
<dbReference type="EMBL" id="MT143591">
    <property type="protein sequence ID" value="QJA98577.1"/>
    <property type="molecule type" value="Genomic_DNA"/>
</dbReference>
<organism evidence="2">
    <name type="scientific">viral metagenome</name>
    <dbReference type="NCBI Taxonomy" id="1070528"/>
    <lineage>
        <taxon>unclassified sequences</taxon>
        <taxon>metagenomes</taxon>
        <taxon>organismal metagenomes</taxon>
    </lineage>
</organism>
<dbReference type="InterPro" id="IPR001683">
    <property type="entry name" value="PX_dom"/>
</dbReference>
<protein>
    <recommendedName>
        <fullName evidence="1">PX domain-containing protein</fullName>
    </recommendedName>
</protein>